<dbReference type="EMBL" id="CADCUT010000210">
    <property type="protein sequence ID" value="CAA9435876.1"/>
    <property type="molecule type" value="Genomic_DNA"/>
</dbReference>
<evidence type="ECO:0000256" key="1">
    <source>
        <dbReference type="SAM" id="MobiDB-lite"/>
    </source>
</evidence>
<protein>
    <submittedName>
        <fullName evidence="2">Uncharacterized protein</fullName>
    </submittedName>
</protein>
<organism evidence="2">
    <name type="scientific">uncultured Rubrobacteraceae bacterium</name>
    <dbReference type="NCBI Taxonomy" id="349277"/>
    <lineage>
        <taxon>Bacteria</taxon>
        <taxon>Bacillati</taxon>
        <taxon>Actinomycetota</taxon>
        <taxon>Rubrobacteria</taxon>
        <taxon>Rubrobacterales</taxon>
        <taxon>Rubrobacteraceae</taxon>
        <taxon>environmental samples</taxon>
    </lineage>
</organism>
<feature type="non-terminal residue" evidence="2">
    <location>
        <position position="1"/>
    </location>
</feature>
<accession>A0A6J4QBW2</accession>
<feature type="non-terminal residue" evidence="2">
    <location>
        <position position="114"/>
    </location>
</feature>
<sequence length="114" mass="13225">GSIKRNRRLQNRGRQVRRLHRGGRRRREDRYRGHHLRQRDQPERVRGRKAGVGGSYSGYGIQPHSDGYLRHRQHQQDHPGLHPPGRGQELALLEQQSGDDFRVRGPGPQLLPPV</sequence>
<gene>
    <name evidence="2" type="ORF">AVDCRST_MAG03-3605</name>
</gene>
<proteinExistence type="predicted"/>
<name>A0A6J4QBW2_9ACTN</name>
<feature type="region of interest" description="Disordered" evidence="1">
    <location>
        <begin position="1"/>
        <end position="114"/>
    </location>
</feature>
<dbReference type="AlphaFoldDB" id="A0A6J4QBW2"/>
<feature type="compositionally biased region" description="Basic residues" evidence="1">
    <location>
        <begin position="1"/>
        <end position="25"/>
    </location>
</feature>
<evidence type="ECO:0000313" key="2">
    <source>
        <dbReference type="EMBL" id="CAA9435876.1"/>
    </source>
</evidence>
<reference evidence="2" key="1">
    <citation type="submission" date="2020-02" db="EMBL/GenBank/DDBJ databases">
        <authorList>
            <person name="Meier V. D."/>
        </authorList>
    </citation>
    <scope>NUCLEOTIDE SEQUENCE</scope>
    <source>
        <strain evidence="2">AVDCRST_MAG03</strain>
    </source>
</reference>